<evidence type="ECO:0000313" key="3">
    <source>
        <dbReference type="EMBL" id="MBK9297004.1"/>
    </source>
</evidence>
<dbReference type="Pfam" id="PF02452">
    <property type="entry name" value="PemK_toxin"/>
    <property type="match status" value="1"/>
</dbReference>
<name>A0A936NDS6_9ACTN</name>
<evidence type="ECO:0000256" key="2">
    <source>
        <dbReference type="ARBA" id="ARBA00022649"/>
    </source>
</evidence>
<dbReference type="Gene3D" id="2.30.30.110">
    <property type="match status" value="1"/>
</dbReference>
<keyword evidence="2" id="KW-1277">Toxin-antitoxin system</keyword>
<evidence type="ECO:0000313" key="4">
    <source>
        <dbReference type="Proteomes" id="UP000727993"/>
    </source>
</evidence>
<sequence length="99" mass="11322">MIDFGDIHLADLNEERRRLVLVVSTSRFHQLSGRALVAPQAMGPKREVPPPWRIQVDGIEFAFDTMRTVWLDRLLERVDRTPASATRAVRRAVRSITEG</sequence>
<dbReference type="EMBL" id="JADJZA010000006">
    <property type="protein sequence ID" value="MBK9297004.1"/>
    <property type="molecule type" value="Genomic_DNA"/>
</dbReference>
<dbReference type="AlphaFoldDB" id="A0A936NDS6"/>
<dbReference type="InterPro" id="IPR003477">
    <property type="entry name" value="PemK-like"/>
</dbReference>
<gene>
    <name evidence="3" type="ORF">IPN02_09235</name>
</gene>
<dbReference type="SUPFAM" id="SSF50118">
    <property type="entry name" value="Cell growth inhibitor/plasmid maintenance toxic component"/>
    <property type="match status" value="1"/>
</dbReference>
<reference evidence="3 4" key="1">
    <citation type="submission" date="2020-10" db="EMBL/GenBank/DDBJ databases">
        <title>Connecting structure to function with the recovery of over 1000 high-quality activated sludge metagenome-assembled genomes encoding full-length rRNA genes using long-read sequencing.</title>
        <authorList>
            <person name="Singleton C.M."/>
            <person name="Petriglieri F."/>
            <person name="Kristensen J.M."/>
            <person name="Kirkegaard R.H."/>
            <person name="Michaelsen T.Y."/>
            <person name="Andersen M.H."/>
            <person name="Karst S.M."/>
            <person name="Dueholm M.S."/>
            <person name="Nielsen P.H."/>
            <person name="Albertsen M."/>
        </authorList>
    </citation>
    <scope>NUCLEOTIDE SEQUENCE [LARGE SCALE GENOMIC DNA]</scope>
    <source>
        <strain evidence="3">Lyne_18-Q3-R50-59_MAXAC.006</strain>
    </source>
</reference>
<comment type="caution">
    <text evidence="3">The sequence shown here is derived from an EMBL/GenBank/DDBJ whole genome shotgun (WGS) entry which is preliminary data.</text>
</comment>
<dbReference type="GO" id="GO:0003677">
    <property type="term" value="F:DNA binding"/>
    <property type="evidence" value="ECO:0007669"/>
    <property type="project" value="InterPro"/>
</dbReference>
<organism evidence="3 4">
    <name type="scientific">Candidatus Neomicrothrix subdominans</name>
    <dbReference type="NCBI Taxonomy" id="2954438"/>
    <lineage>
        <taxon>Bacteria</taxon>
        <taxon>Bacillati</taxon>
        <taxon>Actinomycetota</taxon>
        <taxon>Acidimicrobiia</taxon>
        <taxon>Acidimicrobiales</taxon>
        <taxon>Microthrixaceae</taxon>
        <taxon>Candidatus Neomicrothrix</taxon>
    </lineage>
</organism>
<dbReference type="Proteomes" id="UP000727993">
    <property type="component" value="Unassembled WGS sequence"/>
</dbReference>
<evidence type="ECO:0000256" key="1">
    <source>
        <dbReference type="ARBA" id="ARBA00007521"/>
    </source>
</evidence>
<dbReference type="InterPro" id="IPR011067">
    <property type="entry name" value="Plasmid_toxin/cell-grow_inhib"/>
</dbReference>
<proteinExistence type="inferred from homology"/>
<protein>
    <submittedName>
        <fullName evidence="3">Type II toxin-antitoxin system PemK/MazF family toxin</fullName>
    </submittedName>
</protein>
<comment type="similarity">
    <text evidence="1">Belongs to the PemK/MazF family.</text>
</comment>
<accession>A0A936NDS6</accession>